<evidence type="ECO:0000313" key="1">
    <source>
        <dbReference type="EMBL" id="VDM00949.1"/>
    </source>
</evidence>
<dbReference type="AlphaFoldDB" id="A0A183TDL5"/>
<gene>
    <name evidence="1" type="ORF">SSLN_LOCUS14563</name>
</gene>
<dbReference type="SUPFAM" id="SSF47473">
    <property type="entry name" value="EF-hand"/>
    <property type="match status" value="1"/>
</dbReference>
<reference evidence="1 2" key="2">
    <citation type="submission" date="2018-11" db="EMBL/GenBank/DDBJ databases">
        <authorList>
            <consortium name="Pathogen Informatics"/>
        </authorList>
    </citation>
    <scope>NUCLEOTIDE SEQUENCE [LARGE SCALE GENOMIC DNA]</scope>
    <source>
        <strain evidence="1 2">NST_G2</strain>
    </source>
</reference>
<accession>A0A183TDL5</accession>
<organism evidence="3">
    <name type="scientific">Schistocephalus solidus</name>
    <name type="common">Tapeworm</name>
    <dbReference type="NCBI Taxonomy" id="70667"/>
    <lineage>
        <taxon>Eukaryota</taxon>
        <taxon>Metazoa</taxon>
        <taxon>Spiralia</taxon>
        <taxon>Lophotrochozoa</taxon>
        <taxon>Platyhelminthes</taxon>
        <taxon>Cestoda</taxon>
        <taxon>Eucestoda</taxon>
        <taxon>Diphyllobothriidea</taxon>
        <taxon>Diphyllobothriidae</taxon>
        <taxon>Schistocephalus</taxon>
    </lineage>
</organism>
<keyword evidence="2" id="KW-1185">Reference proteome</keyword>
<dbReference type="STRING" id="70667.A0A183TDL5"/>
<sequence>MPIGPRYFRARRSMRAKHFAHSVWDAVDTSEVLRKFPRLEFDSTFRLTIMTLVSKVRRDKRIHFTSTERTILLQIFFELTKRQLRSLTLAEVQEFLYVQFQITHVVTLGRLARAAELIRGESKGSYAHGVGPLQFLQLLSTLLRGNTEDRAELAFYAMDLDGDGRLRTYPEIWSLLKDTYDAKIAASNAEIDPEEPVRETVRFLQMKTKILADGSIGLSTFKRLVHREPWLIESLLPCLPRDLENVAFQSIFTSTAEVPVYDSRNSSLRRSRIQDGALQSRLILRSRSCALAGGDMPSIMERKIFARILLNRLNGHLEQGLLPENQCCFRSHRGTTEMIFTTRQLQEKCQEMRTHLYTNFVDLMNQLQEKCQEMRTHLYTNFVDLTNAFDTVLWYTQGQLLPCQPPAPSPISGHIDSVLTTGSGGGGESAVAAAQGYYHLKLIHAQVTVLAPPGVEHTVDLVEIDGLTVSQVAFMSFPLRGIRVRFCGTPRGGSGHASHLRPLPSPVFLTLS</sequence>
<name>A0A183TDL5_SCHSO</name>
<reference evidence="3" key="1">
    <citation type="submission" date="2016-06" db="UniProtKB">
        <authorList>
            <consortium name="WormBaseParasite"/>
        </authorList>
    </citation>
    <scope>IDENTIFICATION</scope>
</reference>
<dbReference type="InterPro" id="IPR011992">
    <property type="entry name" value="EF-hand-dom_pair"/>
</dbReference>
<dbReference type="Gene3D" id="1.10.238.10">
    <property type="entry name" value="EF-hand"/>
    <property type="match status" value="1"/>
</dbReference>
<dbReference type="OrthoDB" id="191686at2759"/>
<dbReference type="WBParaSite" id="SSLN_0001511601-mRNA-1">
    <property type="protein sequence ID" value="SSLN_0001511601-mRNA-1"/>
    <property type="gene ID" value="SSLN_0001511601"/>
</dbReference>
<evidence type="ECO:0000313" key="2">
    <source>
        <dbReference type="Proteomes" id="UP000275846"/>
    </source>
</evidence>
<dbReference type="Proteomes" id="UP000275846">
    <property type="component" value="Unassembled WGS sequence"/>
</dbReference>
<dbReference type="EMBL" id="UYSU01039091">
    <property type="protein sequence ID" value="VDM00949.1"/>
    <property type="molecule type" value="Genomic_DNA"/>
</dbReference>
<protein>
    <submittedName>
        <fullName evidence="3">EF-hand domain-containing protein</fullName>
    </submittedName>
</protein>
<evidence type="ECO:0000313" key="3">
    <source>
        <dbReference type="WBParaSite" id="SSLN_0001511601-mRNA-1"/>
    </source>
</evidence>
<proteinExistence type="predicted"/>